<feature type="coiled-coil region" evidence="9">
    <location>
        <begin position="222"/>
        <end position="277"/>
    </location>
</feature>
<dbReference type="PROSITE" id="PS00092">
    <property type="entry name" value="N6_MTASE"/>
    <property type="match status" value="1"/>
</dbReference>
<evidence type="ECO:0000256" key="1">
    <source>
        <dbReference type="ARBA" id="ARBA00006594"/>
    </source>
</evidence>
<comment type="catalytic activity">
    <reaction evidence="8">
        <text>a 2'-deoxyadenosine in DNA + S-adenosyl-L-methionine = an N(6)-methyl-2'-deoxyadenosine in DNA + S-adenosyl-L-homocysteine + H(+)</text>
        <dbReference type="Rhea" id="RHEA:15197"/>
        <dbReference type="Rhea" id="RHEA-COMP:12418"/>
        <dbReference type="Rhea" id="RHEA-COMP:12419"/>
        <dbReference type="ChEBI" id="CHEBI:15378"/>
        <dbReference type="ChEBI" id="CHEBI:57856"/>
        <dbReference type="ChEBI" id="CHEBI:59789"/>
        <dbReference type="ChEBI" id="CHEBI:90615"/>
        <dbReference type="ChEBI" id="CHEBI:90616"/>
        <dbReference type="EC" id="2.1.1.72"/>
    </reaction>
</comment>
<evidence type="ECO:0000256" key="3">
    <source>
        <dbReference type="ARBA" id="ARBA00022603"/>
    </source>
</evidence>
<comment type="similarity">
    <text evidence="1">Belongs to the N(4)/N(6)-methyltransferase family.</text>
</comment>
<keyword evidence="9" id="KW-0175">Coiled coil</keyword>
<dbReference type="InterPro" id="IPR002052">
    <property type="entry name" value="DNA_methylase_N6_adenine_CS"/>
</dbReference>
<evidence type="ECO:0000313" key="13">
    <source>
        <dbReference type="Proteomes" id="UP000324104"/>
    </source>
</evidence>
<evidence type="ECO:0000256" key="9">
    <source>
        <dbReference type="SAM" id="Coils"/>
    </source>
</evidence>
<dbReference type="GO" id="GO:0003677">
    <property type="term" value="F:DNA binding"/>
    <property type="evidence" value="ECO:0007669"/>
    <property type="project" value="UniProtKB-KW"/>
</dbReference>
<dbReference type="PANTHER" id="PTHR33841:SF5">
    <property type="entry name" value="DNA METHYLASE (MODIFICATION METHYLASE) (METHYLTRANSFERASE)-RELATED"/>
    <property type="match status" value="1"/>
</dbReference>
<dbReference type="PANTHER" id="PTHR33841">
    <property type="entry name" value="DNA METHYLTRANSFERASE YEEA-RELATED"/>
    <property type="match status" value="1"/>
</dbReference>
<keyword evidence="13" id="KW-1185">Reference proteome</keyword>
<dbReference type="InterPro" id="IPR050953">
    <property type="entry name" value="N4_N6_ade-DNA_methylase"/>
</dbReference>
<dbReference type="AlphaFoldDB" id="A0A5D5AGC8"/>
<name>A0A5D5AGC8_9EURY</name>
<evidence type="ECO:0000313" key="12">
    <source>
        <dbReference type="EMBL" id="TYT60868.1"/>
    </source>
</evidence>
<dbReference type="GO" id="GO:0009307">
    <property type="term" value="P:DNA restriction-modification system"/>
    <property type="evidence" value="ECO:0007669"/>
    <property type="project" value="UniProtKB-KW"/>
</dbReference>
<gene>
    <name evidence="12" type="ORF">FYC77_16710</name>
</gene>
<evidence type="ECO:0000256" key="5">
    <source>
        <dbReference type="ARBA" id="ARBA00022691"/>
    </source>
</evidence>
<evidence type="ECO:0000256" key="2">
    <source>
        <dbReference type="ARBA" id="ARBA00011900"/>
    </source>
</evidence>
<keyword evidence="5" id="KW-0949">S-adenosyl-L-methionine</keyword>
<dbReference type="RefSeq" id="WP_149082635.1">
    <property type="nucleotide sequence ID" value="NZ_VTAW01000028.1"/>
</dbReference>
<dbReference type="Pfam" id="PF07669">
    <property type="entry name" value="Eco57I"/>
    <property type="match status" value="1"/>
</dbReference>
<dbReference type="InterPro" id="IPR025931">
    <property type="entry name" value="TaqI_C"/>
</dbReference>
<organism evidence="12 13">
    <name type="scientific">Natrialba swarupiae</name>
    <dbReference type="NCBI Taxonomy" id="2448032"/>
    <lineage>
        <taxon>Archaea</taxon>
        <taxon>Methanobacteriati</taxon>
        <taxon>Methanobacteriota</taxon>
        <taxon>Stenosarchaea group</taxon>
        <taxon>Halobacteria</taxon>
        <taxon>Halobacteriales</taxon>
        <taxon>Natrialbaceae</taxon>
        <taxon>Natrialba</taxon>
    </lineage>
</organism>
<feature type="domain" description="Type II methyltransferase M.TaqI-like" evidence="10">
    <location>
        <begin position="500"/>
        <end position="677"/>
    </location>
</feature>
<dbReference type="Proteomes" id="UP000324104">
    <property type="component" value="Unassembled WGS sequence"/>
</dbReference>
<keyword evidence="7" id="KW-0238">DNA-binding</keyword>
<keyword evidence="4" id="KW-0808">Transferase</keyword>
<dbReference type="GO" id="GO:0009007">
    <property type="term" value="F:site-specific DNA-methyltransferase (adenine-specific) activity"/>
    <property type="evidence" value="ECO:0007669"/>
    <property type="project" value="UniProtKB-EC"/>
</dbReference>
<dbReference type="Pfam" id="PF12950">
    <property type="entry name" value="TaqI_C"/>
    <property type="match status" value="1"/>
</dbReference>
<dbReference type="PRINTS" id="PR00507">
    <property type="entry name" value="N12N6MTFRASE"/>
</dbReference>
<evidence type="ECO:0000256" key="4">
    <source>
        <dbReference type="ARBA" id="ARBA00022679"/>
    </source>
</evidence>
<keyword evidence="3 12" id="KW-0489">Methyltransferase</keyword>
<evidence type="ECO:0000259" key="10">
    <source>
        <dbReference type="Pfam" id="PF07669"/>
    </source>
</evidence>
<reference evidence="12 13" key="1">
    <citation type="submission" date="2019-08" db="EMBL/GenBank/DDBJ databases">
        <title>Archaea genome.</title>
        <authorList>
            <person name="Kajale S."/>
            <person name="Shouche Y."/>
            <person name="Deshpande N."/>
            <person name="Sharma A."/>
        </authorList>
    </citation>
    <scope>NUCLEOTIDE SEQUENCE [LARGE SCALE GENOMIC DNA]</scope>
    <source>
        <strain evidence="12 13">ESP3B_9</strain>
    </source>
</reference>
<dbReference type="InterPro" id="IPR011639">
    <property type="entry name" value="MethylTrfase_TaqI-like_dom"/>
</dbReference>
<protein>
    <recommendedName>
        <fullName evidence="2">site-specific DNA-methyltransferase (adenine-specific)</fullName>
        <ecNumber evidence="2">2.1.1.72</ecNumber>
    </recommendedName>
</protein>
<comment type="caution">
    <text evidence="12">The sequence shown here is derived from an EMBL/GenBank/DDBJ whole genome shotgun (WGS) entry which is preliminary data.</text>
</comment>
<sequence>MSTVTSDFTTSIIGAYNDFYNEIEEGDRNELDLTPRFARLLFCNETLGWDESDYAQEDDRNDVRFYDDERHPVIIIEAKRRDRDVEVGIDQAFEYASDSPYTRYLIATNFDKLLLYRRCDEEDADETRYGVSGELLATINFERVRNVEVGESLTDEIPSEELDSISQLTRLRKSDIVNPERYDDFEISDRQDVSDDEGFDNLLSTLTTVLDDYWTPYTVRAFDEYQERYEEFREKADDLQAQIETLEEQGHGDDTEIAELESQLAELRDDYEQYRAFHSDYETWVRLSNRQENDADENKRVFCRESIYVQINKILLIRIAEDKDLTEEMISDGGVTDFFAFWDDFARYVDRNYVDLFDVASEELSEIYDRLYSRQIFDWELNADDEDLDDVVKKTFWHLNHYDFENVDRDVLGHLYERHLPPEERKELGEFYTPTSVVDFILDRVGYTSDQPIDQPEHDLVDPACGSGTFLVRAAGRLLERLKDRNVPPEEAVDIMQDRLWGFDINPFACHITEMNLLFQVIDLYKEVKEENPDYSLDRFNVYQTDSLRSQTQTSVTATFSDALLRQYEQERRQADSAKNRGDYGYVVMNPPYVRIQNIAEGPAKEDYNEYYSAYHNYDLYLLFIEKASDWLREGGNLGIITSNQFLDSRYGERARELIPQRYRIGEMVNIGDVDVFAHATTYPIIMVMEGLNREGIRSAEDFVVDDYRFSYVAVNESMEDWIESDAISGWDSGNGNGIGDLGKEQNHRVVDLLALALPVEWGGESPDIPSLVEEEDIPVPDTISWGDQPPLQSYPVHSDAVSDSDWQFAPADEQEVLNWLEDRGPELRSYGHGNKIERGLRTGKNPVFLVEEDTIDEYDIEQELVHPILGGKQVKRWEDLWDGDYVVYTPPGIDIDDYPNTVEYYNDGDNRDELEDRYCVREQNEDYWALDKAKDPDLFEQTKIVTPDIAYYNNYWVDEGGEFYCLDTTYYISPESEDHAWYLAGVLNSDLAQFYIRRNAATYRGNYLRYKSEYVGDIPIPDPDDDDVDDDLVESIDSTARRMQDLIREYREAENLLSDPSKLLDTANVDRVGLTRTAYVSHIPDSDGANDADLQPNIDGSTIRLNVHQSIDLNDEDLAESFYDLLNALNITTLTELLDAEYPRTREGLEAVLDAHQQAVETTDGAGNRLQAVEDELHEAVYELFELSEEHRRLVEDRILVPEDPLKSKVR</sequence>
<proteinExistence type="inferred from homology"/>
<evidence type="ECO:0000256" key="6">
    <source>
        <dbReference type="ARBA" id="ARBA00022747"/>
    </source>
</evidence>
<dbReference type="SUPFAM" id="SSF53335">
    <property type="entry name" value="S-adenosyl-L-methionine-dependent methyltransferases"/>
    <property type="match status" value="1"/>
</dbReference>
<evidence type="ECO:0000256" key="7">
    <source>
        <dbReference type="ARBA" id="ARBA00023125"/>
    </source>
</evidence>
<feature type="domain" description="TaqI-like C-terminal specificity" evidence="11">
    <location>
        <begin position="867"/>
        <end position="1021"/>
    </location>
</feature>
<evidence type="ECO:0000259" key="11">
    <source>
        <dbReference type="Pfam" id="PF12950"/>
    </source>
</evidence>
<dbReference type="EMBL" id="VTAW01000028">
    <property type="protein sequence ID" value="TYT60868.1"/>
    <property type="molecule type" value="Genomic_DNA"/>
</dbReference>
<evidence type="ECO:0000256" key="8">
    <source>
        <dbReference type="ARBA" id="ARBA00047942"/>
    </source>
</evidence>
<keyword evidence="6" id="KW-0680">Restriction system</keyword>
<accession>A0A5D5AGC8</accession>
<dbReference type="Gene3D" id="3.40.50.150">
    <property type="entry name" value="Vaccinia Virus protein VP39"/>
    <property type="match status" value="1"/>
</dbReference>
<dbReference type="InterPro" id="IPR029063">
    <property type="entry name" value="SAM-dependent_MTases_sf"/>
</dbReference>
<dbReference type="Gene3D" id="3.90.1570.30">
    <property type="match status" value="1"/>
</dbReference>
<dbReference type="GO" id="GO:0032259">
    <property type="term" value="P:methylation"/>
    <property type="evidence" value="ECO:0007669"/>
    <property type="project" value="UniProtKB-KW"/>
</dbReference>
<dbReference type="EC" id="2.1.1.72" evidence="2"/>